<dbReference type="Gene3D" id="1.10.260.40">
    <property type="entry name" value="lambda repressor-like DNA-binding domains"/>
    <property type="match status" value="1"/>
</dbReference>
<organism evidence="2 3">
    <name type="scientific">Microvirga splendida</name>
    <dbReference type="NCBI Taxonomy" id="2795727"/>
    <lineage>
        <taxon>Bacteria</taxon>
        <taxon>Pseudomonadati</taxon>
        <taxon>Pseudomonadota</taxon>
        <taxon>Alphaproteobacteria</taxon>
        <taxon>Hyphomicrobiales</taxon>
        <taxon>Methylobacteriaceae</taxon>
        <taxon>Microvirga</taxon>
    </lineage>
</organism>
<accession>A0ABS0Y557</accession>
<evidence type="ECO:0000313" key="2">
    <source>
        <dbReference type="EMBL" id="MBJ6127412.1"/>
    </source>
</evidence>
<keyword evidence="3" id="KW-1185">Reference proteome</keyword>
<proteinExistence type="predicted"/>
<dbReference type="SUPFAM" id="SSF47413">
    <property type="entry name" value="lambda repressor-like DNA-binding domains"/>
    <property type="match status" value="1"/>
</dbReference>
<dbReference type="Proteomes" id="UP000620670">
    <property type="component" value="Unassembled WGS sequence"/>
</dbReference>
<gene>
    <name evidence="2" type="ORF">JAO75_18580</name>
</gene>
<dbReference type="EMBL" id="JAELXT010000024">
    <property type="protein sequence ID" value="MBJ6127412.1"/>
    <property type="molecule type" value="Genomic_DNA"/>
</dbReference>
<name>A0ABS0Y557_9HYPH</name>
<evidence type="ECO:0000313" key="3">
    <source>
        <dbReference type="Proteomes" id="UP000620670"/>
    </source>
</evidence>
<dbReference type="InterPro" id="IPR001387">
    <property type="entry name" value="Cro/C1-type_HTH"/>
</dbReference>
<dbReference type="PROSITE" id="PS50943">
    <property type="entry name" value="HTH_CROC1"/>
    <property type="match status" value="1"/>
</dbReference>
<feature type="domain" description="HTH cro/C1-type" evidence="1">
    <location>
        <begin position="37"/>
        <end position="75"/>
    </location>
</feature>
<reference evidence="3" key="1">
    <citation type="submission" date="2020-12" db="EMBL/GenBank/DDBJ databases">
        <title>Hymenobacter sp.</title>
        <authorList>
            <person name="Kim M.K."/>
        </authorList>
    </citation>
    <scope>NUCLEOTIDE SEQUENCE [LARGE SCALE GENOMIC DNA]</scope>
    <source>
        <strain evidence="3">BT325</strain>
    </source>
</reference>
<dbReference type="RefSeq" id="WP_199050635.1">
    <property type="nucleotide sequence ID" value="NZ_JAELXT010000024.1"/>
</dbReference>
<dbReference type="InterPro" id="IPR010982">
    <property type="entry name" value="Lambda_DNA-bd_dom_sf"/>
</dbReference>
<protein>
    <submittedName>
        <fullName evidence="2">Helix-turn-helix domain-containing protein</fullName>
    </submittedName>
</protein>
<sequence>MTLGKRLIQAAEEAQSIARGEADPSTYKVHVPAEIDVKAIRQGLGMTQAEFSARYGFPLGTLRDWEQGKGKPDTSARVLLLVIAKEPQAVERALHAA</sequence>
<dbReference type="Pfam" id="PF01381">
    <property type="entry name" value="HTH_3"/>
    <property type="match status" value="1"/>
</dbReference>
<dbReference type="CDD" id="cd00093">
    <property type="entry name" value="HTH_XRE"/>
    <property type="match status" value="1"/>
</dbReference>
<comment type="caution">
    <text evidence="2">The sequence shown here is derived from an EMBL/GenBank/DDBJ whole genome shotgun (WGS) entry which is preliminary data.</text>
</comment>
<evidence type="ECO:0000259" key="1">
    <source>
        <dbReference type="PROSITE" id="PS50943"/>
    </source>
</evidence>